<dbReference type="EMBL" id="FOMZ01000013">
    <property type="protein sequence ID" value="SFE42237.1"/>
    <property type="molecule type" value="Genomic_DNA"/>
</dbReference>
<evidence type="ECO:0000313" key="2">
    <source>
        <dbReference type="EMBL" id="SFE42237.1"/>
    </source>
</evidence>
<keyword evidence="3" id="KW-1185">Reference proteome</keyword>
<protein>
    <submittedName>
        <fullName evidence="2">Uncharacterized protein</fullName>
    </submittedName>
</protein>
<sequence>MRKRIFPVWNDTHEQALGEIDTARAENLLSSGGLTQREVAVRAAATAGESEASYGGSLAVGTARYRAAADSVRGSGRSSAAVGEHSAVPELIV</sequence>
<evidence type="ECO:0000256" key="1">
    <source>
        <dbReference type="SAM" id="MobiDB-lite"/>
    </source>
</evidence>
<name>A0A1I2AEU8_9ACTN</name>
<evidence type="ECO:0000313" key="3">
    <source>
        <dbReference type="Proteomes" id="UP000198716"/>
    </source>
</evidence>
<feature type="region of interest" description="Disordered" evidence="1">
    <location>
        <begin position="74"/>
        <end position="93"/>
    </location>
</feature>
<organism evidence="2 3">
    <name type="scientific">Actinopolyspora alba</name>
    <dbReference type="NCBI Taxonomy" id="673379"/>
    <lineage>
        <taxon>Bacteria</taxon>
        <taxon>Bacillati</taxon>
        <taxon>Actinomycetota</taxon>
        <taxon>Actinomycetes</taxon>
        <taxon>Actinopolysporales</taxon>
        <taxon>Actinopolysporaceae</taxon>
        <taxon>Actinopolyspora</taxon>
        <taxon>Actinopolyspora alba group</taxon>
    </lineage>
</organism>
<accession>A0A1I2AEU8</accession>
<proteinExistence type="predicted"/>
<dbReference type="AlphaFoldDB" id="A0A1I2AEU8"/>
<reference evidence="3" key="1">
    <citation type="submission" date="2016-10" db="EMBL/GenBank/DDBJ databases">
        <authorList>
            <person name="Varghese N."/>
            <person name="Submissions S."/>
        </authorList>
    </citation>
    <scope>NUCLEOTIDE SEQUENCE [LARGE SCALE GENOMIC DNA]</scope>
    <source>
        <strain evidence="3">DSM 45004</strain>
    </source>
</reference>
<dbReference type="Proteomes" id="UP000198716">
    <property type="component" value="Unassembled WGS sequence"/>
</dbReference>
<gene>
    <name evidence="2" type="ORF">SAMN04487819_11366</name>
</gene>